<evidence type="ECO:0000313" key="1">
    <source>
        <dbReference type="EMBL" id="GGX35355.1"/>
    </source>
</evidence>
<protein>
    <submittedName>
        <fullName evidence="1">Uncharacterized protein</fullName>
    </submittedName>
</protein>
<name>A0A918N602_9FLAO</name>
<dbReference type="RefSeq" id="WP_035088985.1">
    <property type="nucleotide sequence ID" value="NZ_BMWS01000058.1"/>
</dbReference>
<dbReference type="Proteomes" id="UP000601108">
    <property type="component" value="Unassembled WGS sequence"/>
</dbReference>
<gene>
    <name evidence="1" type="ORF">GCM10007384_39440</name>
</gene>
<proteinExistence type="predicted"/>
<evidence type="ECO:0000313" key="2">
    <source>
        <dbReference type="Proteomes" id="UP000601108"/>
    </source>
</evidence>
<sequence length="137" mass="15850">MNNKEKILNDFIDSKLRSILDSYSEDSFDDILDERDEEYFSDVWMSIYTEVEALTKEKGVNPFSESIREKAFKLIINETDNSDLAAYISDDLGLLSDAVDVGYNNGWLISLWNEYQKNKIPSGKLKIHEGYLSDLFK</sequence>
<dbReference type="EMBL" id="BMWS01000058">
    <property type="protein sequence ID" value="GGX35355.1"/>
    <property type="molecule type" value="Genomic_DNA"/>
</dbReference>
<accession>A0A918N602</accession>
<reference evidence="1 2" key="1">
    <citation type="journal article" date="2014" name="Int. J. Syst. Evol. Microbiol.">
        <title>Complete genome sequence of Corynebacterium casei LMG S-19264T (=DSM 44701T), isolated from a smear-ripened cheese.</title>
        <authorList>
            <consortium name="US DOE Joint Genome Institute (JGI-PGF)"/>
            <person name="Walter F."/>
            <person name="Albersmeier A."/>
            <person name="Kalinowski J."/>
            <person name="Ruckert C."/>
        </authorList>
    </citation>
    <scope>NUCLEOTIDE SEQUENCE [LARGE SCALE GENOMIC DNA]</scope>
    <source>
        <strain evidence="1 2">KCTC 12285</strain>
    </source>
</reference>
<dbReference type="AlphaFoldDB" id="A0A918N602"/>
<keyword evidence="2" id="KW-1185">Reference proteome</keyword>
<organism evidence="1 2">
    <name type="scientific">Aquimarina muelleri</name>
    <dbReference type="NCBI Taxonomy" id="279356"/>
    <lineage>
        <taxon>Bacteria</taxon>
        <taxon>Pseudomonadati</taxon>
        <taxon>Bacteroidota</taxon>
        <taxon>Flavobacteriia</taxon>
        <taxon>Flavobacteriales</taxon>
        <taxon>Flavobacteriaceae</taxon>
        <taxon>Aquimarina</taxon>
    </lineage>
</organism>
<comment type="caution">
    <text evidence="1">The sequence shown here is derived from an EMBL/GenBank/DDBJ whole genome shotgun (WGS) entry which is preliminary data.</text>
</comment>